<accession>A0ABN0VJV5</accession>
<reference evidence="2 3" key="1">
    <citation type="journal article" date="2019" name="Int. J. Syst. Evol. Microbiol.">
        <title>The Global Catalogue of Microorganisms (GCM) 10K type strain sequencing project: providing services to taxonomists for standard genome sequencing and annotation.</title>
        <authorList>
            <consortium name="The Broad Institute Genomics Platform"/>
            <consortium name="The Broad Institute Genome Sequencing Center for Infectious Disease"/>
            <person name="Wu L."/>
            <person name="Ma J."/>
        </authorList>
    </citation>
    <scope>NUCLEOTIDE SEQUENCE [LARGE SCALE GENOMIC DNA]</scope>
    <source>
        <strain evidence="2 3">JCM 16343</strain>
    </source>
</reference>
<name>A0ABN0VJV5_9GAMM</name>
<dbReference type="Proteomes" id="UP001501787">
    <property type="component" value="Unassembled WGS sequence"/>
</dbReference>
<evidence type="ECO:0008006" key="4">
    <source>
        <dbReference type="Google" id="ProtNLM"/>
    </source>
</evidence>
<dbReference type="PANTHER" id="PTHR37549">
    <property type="entry name" value="LIPOPROTEIN LPRI"/>
    <property type="match status" value="1"/>
</dbReference>
<sequence>MKKLLLVSVFFSSCYLLPVYANAASFDCNKAATWVEKTICKNNELSELDEAMAKKYSKSLNDIANEEDADIYRKNLIIDQKLWLSFQRNTCKDIECLVREYKEYLDERSYYDITWSYPDELSTSDLPKQSSFGSFSYTFDLPIYNSDTGKFDEQIATNTLSINEVDNKPYLSVIDSTLFFTNLHSCVIEESLATWSQNHWTISDNRSDSTTELRLYPGTYKGKFQLLLKDTGDQFRQERCGVRGYFDGILLNRE</sequence>
<evidence type="ECO:0000313" key="3">
    <source>
        <dbReference type="Proteomes" id="UP001501787"/>
    </source>
</evidence>
<evidence type="ECO:0000313" key="2">
    <source>
        <dbReference type="EMBL" id="GAA0307911.1"/>
    </source>
</evidence>
<protein>
    <recommendedName>
        <fullName evidence="4">DUF1311 domain-containing protein</fullName>
    </recommendedName>
</protein>
<dbReference type="InterPro" id="IPR052755">
    <property type="entry name" value="Lysozyme_Inhibitor_LprI"/>
</dbReference>
<feature type="chain" id="PRO_5045075301" description="DUF1311 domain-containing protein" evidence="1">
    <location>
        <begin position="24"/>
        <end position="254"/>
    </location>
</feature>
<proteinExistence type="predicted"/>
<dbReference type="EMBL" id="BAAAFR010000001">
    <property type="protein sequence ID" value="GAA0307911.1"/>
    <property type="molecule type" value="Genomic_DNA"/>
</dbReference>
<organism evidence="2 3">
    <name type="scientific">Psychrobacter aestuarii</name>
    <dbReference type="NCBI Taxonomy" id="556327"/>
    <lineage>
        <taxon>Bacteria</taxon>
        <taxon>Pseudomonadati</taxon>
        <taxon>Pseudomonadota</taxon>
        <taxon>Gammaproteobacteria</taxon>
        <taxon>Moraxellales</taxon>
        <taxon>Moraxellaceae</taxon>
        <taxon>Psychrobacter</taxon>
    </lineage>
</organism>
<keyword evidence="1" id="KW-0732">Signal</keyword>
<gene>
    <name evidence="2" type="ORF">GCM10009129_01250</name>
</gene>
<feature type="signal peptide" evidence="1">
    <location>
        <begin position="1"/>
        <end position="23"/>
    </location>
</feature>
<dbReference type="Gene3D" id="1.20.1270.180">
    <property type="match status" value="1"/>
</dbReference>
<keyword evidence="3" id="KW-1185">Reference proteome</keyword>
<evidence type="ECO:0000256" key="1">
    <source>
        <dbReference type="SAM" id="SignalP"/>
    </source>
</evidence>
<comment type="caution">
    <text evidence="2">The sequence shown here is derived from an EMBL/GenBank/DDBJ whole genome shotgun (WGS) entry which is preliminary data.</text>
</comment>
<dbReference type="RefSeq" id="WP_201504318.1">
    <property type="nucleotide sequence ID" value="NZ_BAAAFR010000001.1"/>
</dbReference>
<dbReference type="PANTHER" id="PTHR37549:SF1">
    <property type="entry name" value="LIPOPROTEIN LPRI"/>
    <property type="match status" value="1"/>
</dbReference>